<dbReference type="Gene3D" id="3.40.50.720">
    <property type="entry name" value="NAD(P)-binding Rossmann-like Domain"/>
    <property type="match status" value="1"/>
</dbReference>
<dbReference type="EC" id="1.1.1.103" evidence="5"/>
<evidence type="ECO:0000256" key="3">
    <source>
        <dbReference type="ARBA" id="ARBA00059023"/>
    </source>
</evidence>
<accession>A0AAV1HNK4</accession>
<dbReference type="InterPro" id="IPR036291">
    <property type="entry name" value="NAD(P)-bd_dom_sf"/>
</dbReference>
<dbReference type="GO" id="GO:0008743">
    <property type="term" value="F:L-threonine 3-dehydrogenase activity"/>
    <property type="evidence" value="ECO:0007669"/>
    <property type="project" value="UniProtKB-EC"/>
</dbReference>
<reference evidence="9" key="1">
    <citation type="submission" date="2023-08" db="EMBL/GenBank/DDBJ databases">
        <authorList>
            <person name="Alioto T."/>
            <person name="Alioto T."/>
            <person name="Gomez Garrido J."/>
        </authorList>
    </citation>
    <scope>NUCLEOTIDE SEQUENCE</scope>
</reference>
<dbReference type="InterPro" id="IPR051225">
    <property type="entry name" value="NAD(P)_epim/dehydratase"/>
</dbReference>
<dbReference type="GO" id="GO:0006567">
    <property type="term" value="P:L-threonine catabolic process"/>
    <property type="evidence" value="ECO:0007669"/>
    <property type="project" value="TreeGrafter"/>
</dbReference>
<dbReference type="AlphaFoldDB" id="A0AAV1HNK4"/>
<dbReference type="InterPro" id="IPR001509">
    <property type="entry name" value="Epimerase_deHydtase"/>
</dbReference>
<evidence type="ECO:0000256" key="4">
    <source>
        <dbReference type="ARBA" id="ARBA00060557"/>
    </source>
</evidence>
<evidence type="ECO:0000256" key="1">
    <source>
        <dbReference type="ARBA" id="ARBA00007637"/>
    </source>
</evidence>
<feature type="domain" description="NAD-dependent epimerase/dehydratase" evidence="8">
    <location>
        <begin position="189"/>
        <end position="424"/>
    </location>
</feature>
<dbReference type="Pfam" id="PF01370">
    <property type="entry name" value="Epimerase"/>
    <property type="match status" value="1"/>
</dbReference>
<comment type="pathway">
    <text evidence="4">Amino-acid degradation; L-threonine degradation via oxydo-reductase pathway; glycine from L-threonine: step 1/2.</text>
</comment>
<feature type="region of interest" description="Disordered" evidence="7">
    <location>
        <begin position="1"/>
        <end position="32"/>
    </location>
</feature>
<comment type="function">
    <text evidence="3">Catalyzes the NAD(+)-dependent oxidation of L-threonine to 2-amino-3-ketobutyrate, mediating L-threonine catabolism.</text>
</comment>
<dbReference type="SUPFAM" id="SSF51735">
    <property type="entry name" value="NAD(P)-binding Rossmann-fold domains"/>
    <property type="match status" value="1"/>
</dbReference>
<dbReference type="PANTHER" id="PTHR42687:SF1">
    <property type="entry name" value="L-THREONINE 3-DEHYDROGENASE, MITOCHONDRIAL"/>
    <property type="match status" value="1"/>
</dbReference>
<comment type="catalytic activity">
    <reaction evidence="2">
        <text>L-threonine + NAD(+) = (2S)-2-amino-3-oxobutanoate + NADH + H(+)</text>
        <dbReference type="Rhea" id="RHEA:13161"/>
        <dbReference type="ChEBI" id="CHEBI:15378"/>
        <dbReference type="ChEBI" id="CHEBI:57540"/>
        <dbReference type="ChEBI" id="CHEBI:57926"/>
        <dbReference type="ChEBI" id="CHEBI:57945"/>
        <dbReference type="ChEBI" id="CHEBI:78948"/>
        <dbReference type="EC" id="1.1.1.103"/>
    </reaction>
</comment>
<dbReference type="FunFam" id="3.40.50.720:FF:000077">
    <property type="entry name" value="L-threonine 3-dehydrogenase, mitochondrial"/>
    <property type="match status" value="1"/>
</dbReference>
<gene>
    <name evidence="9" type="ORF">XNOV1_A012865</name>
</gene>
<proteinExistence type="inferred from homology"/>
<evidence type="ECO:0000256" key="6">
    <source>
        <dbReference type="ARBA" id="ARBA00069940"/>
    </source>
</evidence>
<evidence type="ECO:0000256" key="5">
    <source>
        <dbReference type="ARBA" id="ARBA00066604"/>
    </source>
</evidence>
<keyword evidence="10" id="KW-1185">Reference proteome</keyword>
<organism evidence="9 10">
    <name type="scientific">Xyrichtys novacula</name>
    <name type="common">Pearly razorfish</name>
    <name type="synonym">Hemipteronotus novacula</name>
    <dbReference type="NCBI Taxonomy" id="13765"/>
    <lineage>
        <taxon>Eukaryota</taxon>
        <taxon>Metazoa</taxon>
        <taxon>Chordata</taxon>
        <taxon>Craniata</taxon>
        <taxon>Vertebrata</taxon>
        <taxon>Euteleostomi</taxon>
        <taxon>Actinopterygii</taxon>
        <taxon>Neopterygii</taxon>
        <taxon>Teleostei</taxon>
        <taxon>Neoteleostei</taxon>
        <taxon>Acanthomorphata</taxon>
        <taxon>Eupercaria</taxon>
        <taxon>Labriformes</taxon>
        <taxon>Labridae</taxon>
        <taxon>Xyrichtys</taxon>
    </lineage>
</organism>
<name>A0AAV1HNK4_XYRNO</name>
<dbReference type="Proteomes" id="UP001178508">
    <property type="component" value="Chromosome 24"/>
</dbReference>
<evidence type="ECO:0000313" key="9">
    <source>
        <dbReference type="EMBL" id="CAJ1087056.1"/>
    </source>
</evidence>
<protein>
    <recommendedName>
        <fullName evidence="6">L-threonine 3-dehydrogenase, mitochondrial</fullName>
        <ecNumber evidence="5">1.1.1.103</ecNumber>
    </recommendedName>
</protein>
<evidence type="ECO:0000313" key="10">
    <source>
        <dbReference type="Proteomes" id="UP001178508"/>
    </source>
</evidence>
<dbReference type="PANTHER" id="PTHR42687">
    <property type="entry name" value="L-THREONINE 3-DEHYDROGENASE"/>
    <property type="match status" value="1"/>
</dbReference>
<evidence type="ECO:0000259" key="8">
    <source>
        <dbReference type="Pfam" id="PF01370"/>
    </source>
</evidence>
<dbReference type="CDD" id="cd05272">
    <property type="entry name" value="TDH_SDR_e"/>
    <property type="match status" value="1"/>
</dbReference>
<comment type="similarity">
    <text evidence="1">Belongs to the NAD(P)-dependent epimerase/dehydratase family.</text>
</comment>
<feature type="compositionally biased region" description="Basic and acidic residues" evidence="7">
    <location>
        <begin position="1"/>
        <end position="11"/>
    </location>
</feature>
<sequence length="504" mass="55537">MFREQWGETSERGGCYSQSNRPQKEASYAGPGGGGGAREILALASEEGQGVGKARILSSLQGVVAPKLVWIKFQQEAVFTSVTPPITSGNENERLHTRPHPGGLRESLEGGVFQRLFTLRFQDTLRRCMMLAMQLLRGAVKHTGRRPQCSVKQLIPVVPGTTSTSQQLPAFRGTQSSFCANTDSDNPRVLITGGLGQLGVGLAELLRQRFGQNNVILSDIRKPSYHVYHSGPFVFADILDLKNLREIVVNNNISWLVHYSAVLSAVGENNVAVAKDVNITGLHNILDIATEHGLRVFVPSTIGAFGPSSPRDLTPDLCVQRPQTIYGVSKVHAELMGEYYHHRYGLDFRCLRYPGIISADSQPGGGTTDYAVKIFHAAVKTGSFECNLCSGTQLPMMYIDDCLRATLEVLEAPADNLASRTYNIHAMSFTPQSLTQEIQKAVPHFKTTYDVDPVLQAIADSWPMALDDSAARRDWGWKHKYDLPELVKTMLSHITVSNRRAQDF</sequence>
<evidence type="ECO:0000256" key="7">
    <source>
        <dbReference type="SAM" id="MobiDB-lite"/>
    </source>
</evidence>
<dbReference type="EMBL" id="OY660887">
    <property type="protein sequence ID" value="CAJ1087056.1"/>
    <property type="molecule type" value="Genomic_DNA"/>
</dbReference>
<evidence type="ECO:0000256" key="2">
    <source>
        <dbReference type="ARBA" id="ARBA00050613"/>
    </source>
</evidence>